<evidence type="ECO:0000256" key="1">
    <source>
        <dbReference type="SAM" id="MobiDB-lite"/>
    </source>
</evidence>
<evidence type="ECO:0000313" key="3">
    <source>
        <dbReference type="Proteomes" id="UP000598297"/>
    </source>
</evidence>
<dbReference type="RefSeq" id="WP_161699840.1">
    <property type="nucleotide sequence ID" value="NZ_JAAAHS010000160.1"/>
</dbReference>
<protein>
    <submittedName>
        <fullName evidence="2">Uncharacterized protein</fullName>
    </submittedName>
</protein>
<keyword evidence="3" id="KW-1185">Reference proteome</keyword>
<accession>A0A964UVK6</accession>
<dbReference type="Proteomes" id="UP000598297">
    <property type="component" value="Unassembled WGS sequence"/>
</dbReference>
<name>A0A964UVK6_9ACTN</name>
<dbReference type="AlphaFoldDB" id="A0A964UVK6"/>
<sequence length="149" mass="16763">MSSARHLHAIDLLCSRDLRAEHGPPHAREGPFHIEELRHAPSGDEEAREPGEHEGRYEEWYEQCAAELTALHVPLADRWGEPDVYPLLGVRLRGGEGELIPEPWHGLSWAASSVDLWHTGDRWLALAVTDLERPRLPRLLAVATDVDPP</sequence>
<feature type="region of interest" description="Disordered" evidence="1">
    <location>
        <begin position="22"/>
        <end position="56"/>
    </location>
</feature>
<proteinExistence type="predicted"/>
<gene>
    <name evidence="2" type="ORF">GUY60_20215</name>
</gene>
<feature type="compositionally biased region" description="Basic and acidic residues" evidence="1">
    <location>
        <begin position="22"/>
        <end position="42"/>
    </location>
</feature>
<evidence type="ECO:0000313" key="2">
    <source>
        <dbReference type="EMBL" id="NBE53702.1"/>
    </source>
</evidence>
<dbReference type="OrthoDB" id="3478947at2"/>
<dbReference type="EMBL" id="JAAAHS010000160">
    <property type="protein sequence ID" value="NBE53702.1"/>
    <property type="molecule type" value="Genomic_DNA"/>
</dbReference>
<comment type="caution">
    <text evidence="2">The sequence shown here is derived from an EMBL/GenBank/DDBJ whole genome shotgun (WGS) entry which is preliminary data.</text>
</comment>
<organism evidence="2 3">
    <name type="scientific">Streptomyces boluensis</name>
    <dbReference type="NCBI Taxonomy" id="1775135"/>
    <lineage>
        <taxon>Bacteria</taxon>
        <taxon>Bacillati</taxon>
        <taxon>Actinomycetota</taxon>
        <taxon>Actinomycetes</taxon>
        <taxon>Kitasatosporales</taxon>
        <taxon>Streptomycetaceae</taxon>
        <taxon>Streptomyces</taxon>
    </lineage>
</organism>
<reference evidence="2" key="1">
    <citation type="submission" date="2020-01" db="EMBL/GenBank/DDBJ databases">
        <title>Whole-genome analyses of novel actinobacteria.</title>
        <authorList>
            <person name="Sahin N."/>
        </authorList>
    </citation>
    <scope>NUCLEOTIDE SEQUENCE</scope>
    <source>
        <strain evidence="2">YC537</strain>
    </source>
</reference>